<feature type="compositionally biased region" description="Basic residues" evidence="11">
    <location>
        <begin position="984"/>
        <end position="1010"/>
    </location>
</feature>
<dbReference type="EMBL" id="JARAKH010000002">
    <property type="protein sequence ID" value="KAK8406871.1"/>
    <property type="molecule type" value="Genomic_DNA"/>
</dbReference>
<evidence type="ECO:0000256" key="2">
    <source>
        <dbReference type="ARBA" id="ARBA00022723"/>
    </source>
</evidence>
<evidence type="ECO:0000256" key="9">
    <source>
        <dbReference type="PROSITE-ProRule" id="PRU00047"/>
    </source>
</evidence>
<dbReference type="GO" id="GO:0071037">
    <property type="term" value="P:nuclear polyadenylation-dependent snRNA catabolic process"/>
    <property type="evidence" value="ECO:0007669"/>
    <property type="project" value="TreeGrafter"/>
</dbReference>
<evidence type="ECO:0000256" key="1">
    <source>
        <dbReference type="ARBA" id="ARBA00004123"/>
    </source>
</evidence>
<evidence type="ECO:0000259" key="12">
    <source>
        <dbReference type="PROSITE" id="PS50158"/>
    </source>
</evidence>
<gene>
    <name evidence="13" type="ORF">O3P69_007432</name>
</gene>
<comment type="caution">
    <text evidence="13">The sequence shown here is derived from an EMBL/GenBank/DDBJ whole genome shotgun (WGS) entry which is preliminary data.</text>
</comment>
<feature type="region of interest" description="Disordered" evidence="11">
    <location>
        <begin position="1"/>
        <end position="23"/>
    </location>
</feature>
<dbReference type="GO" id="GO:0071039">
    <property type="term" value="P:nuclear polyadenylation-dependent CUT catabolic process"/>
    <property type="evidence" value="ECO:0007669"/>
    <property type="project" value="TreeGrafter"/>
</dbReference>
<proteinExistence type="predicted"/>
<keyword evidence="5" id="KW-0862">Zinc</keyword>
<feature type="compositionally biased region" description="Basic residues" evidence="11">
    <location>
        <begin position="959"/>
        <end position="971"/>
    </location>
</feature>
<feature type="compositionally biased region" description="Acidic residues" evidence="11">
    <location>
        <begin position="1"/>
        <end position="11"/>
    </location>
</feature>
<keyword evidence="10" id="KW-0694">RNA-binding</keyword>
<dbReference type="PROSITE" id="PS50158">
    <property type="entry name" value="ZF_CCHC"/>
    <property type="match status" value="1"/>
</dbReference>
<evidence type="ECO:0000256" key="3">
    <source>
        <dbReference type="ARBA" id="ARBA00022737"/>
    </source>
</evidence>
<dbReference type="InterPro" id="IPR051644">
    <property type="entry name" value="TRAMP_AT-DNA-binding"/>
</dbReference>
<reference evidence="13 14" key="1">
    <citation type="submission" date="2023-03" db="EMBL/GenBank/DDBJ databases">
        <title>High-quality genome of Scylla paramamosain provides insights in environmental adaptation.</title>
        <authorList>
            <person name="Zhang L."/>
        </authorList>
    </citation>
    <scope>NUCLEOTIDE SEQUENCE [LARGE SCALE GENOMIC DNA]</scope>
    <source>
        <strain evidence="13">LZ_2023a</strain>
        <tissue evidence="13">Muscle</tissue>
    </source>
</reference>
<dbReference type="InterPro" id="IPR036875">
    <property type="entry name" value="Znf_CCHC_sf"/>
</dbReference>
<feature type="compositionally biased region" description="Polar residues" evidence="11">
    <location>
        <begin position="434"/>
        <end position="452"/>
    </location>
</feature>
<keyword evidence="2" id="KW-0479">Metal-binding</keyword>
<feature type="region of interest" description="Disordered" evidence="11">
    <location>
        <begin position="36"/>
        <end position="65"/>
    </location>
</feature>
<dbReference type="InterPro" id="IPR004087">
    <property type="entry name" value="KH_dom"/>
</dbReference>
<dbReference type="GO" id="GO:0003723">
    <property type="term" value="F:RNA binding"/>
    <property type="evidence" value="ECO:0007669"/>
    <property type="project" value="UniProtKB-UniRule"/>
</dbReference>
<evidence type="ECO:0000256" key="4">
    <source>
        <dbReference type="ARBA" id="ARBA00022771"/>
    </source>
</evidence>
<evidence type="ECO:0000313" key="14">
    <source>
        <dbReference type="Proteomes" id="UP001487740"/>
    </source>
</evidence>
<dbReference type="SUPFAM" id="SSF54791">
    <property type="entry name" value="Eukaryotic type KH-domain (KH-domain type I)"/>
    <property type="match status" value="1"/>
</dbReference>
<keyword evidence="4 9" id="KW-0863">Zinc-finger</keyword>
<evidence type="ECO:0000256" key="6">
    <source>
        <dbReference type="ARBA" id="ARBA00023242"/>
    </source>
</evidence>
<feature type="region of interest" description="Disordered" evidence="11">
    <location>
        <begin position="280"/>
        <end position="316"/>
    </location>
</feature>
<organism evidence="13 14">
    <name type="scientific">Scylla paramamosain</name>
    <name type="common">Mud crab</name>
    <dbReference type="NCBI Taxonomy" id="85552"/>
    <lineage>
        <taxon>Eukaryota</taxon>
        <taxon>Metazoa</taxon>
        <taxon>Ecdysozoa</taxon>
        <taxon>Arthropoda</taxon>
        <taxon>Crustacea</taxon>
        <taxon>Multicrustacea</taxon>
        <taxon>Malacostraca</taxon>
        <taxon>Eumalacostraca</taxon>
        <taxon>Eucarida</taxon>
        <taxon>Decapoda</taxon>
        <taxon>Pleocyemata</taxon>
        <taxon>Brachyura</taxon>
        <taxon>Eubrachyura</taxon>
        <taxon>Portunoidea</taxon>
        <taxon>Portunidae</taxon>
        <taxon>Portuninae</taxon>
        <taxon>Scylla</taxon>
    </lineage>
</organism>
<dbReference type="Proteomes" id="UP001487740">
    <property type="component" value="Unassembled WGS sequence"/>
</dbReference>
<dbReference type="PROSITE" id="PS50084">
    <property type="entry name" value="KH_TYPE_1"/>
    <property type="match status" value="1"/>
</dbReference>
<feature type="compositionally biased region" description="Basic and acidic residues" evidence="11">
    <location>
        <begin position="972"/>
        <end position="983"/>
    </location>
</feature>
<feature type="domain" description="CCHC-type" evidence="12">
    <location>
        <begin position="613"/>
        <end position="627"/>
    </location>
</feature>
<dbReference type="Gene3D" id="4.10.60.10">
    <property type="entry name" value="Zinc finger, CCHC-type"/>
    <property type="match status" value="1"/>
</dbReference>
<dbReference type="GO" id="GO:0071035">
    <property type="term" value="P:nuclear polyadenylation-dependent rRNA catabolic process"/>
    <property type="evidence" value="ECO:0007669"/>
    <property type="project" value="TreeGrafter"/>
</dbReference>
<feature type="compositionally biased region" description="Basic residues" evidence="11">
    <location>
        <begin position="417"/>
        <end position="433"/>
    </location>
</feature>
<protein>
    <recommendedName>
        <fullName evidence="7">Zinc finger CCHC domain-containing protein 7</fullName>
    </recommendedName>
    <alternativeName>
        <fullName evidence="8">TRAMP-like complex RNA-binding factor ZCCHC7</fullName>
    </alternativeName>
</protein>
<sequence>MKTSEEISDVSDVDKDSEFDSEAEDVEFQLYQQLYFETNPDVTEADTESRSPTEEQHEEETDPKTCDEQVAQLDGCQLSQVHNQKHMPEMRTSTFPLKFPTAASKIDEAQNSQFDNCIYINTEEGTEVTLTDFTGNVNARNTENCSIAQKGEIHRNCGPEVSFSGDVSLIKKNVMYLQSVRERLSSTCSDGSISGNVPLDVLYCNLVTSEEEEDDIENRLIMKNIETNDHESIKERPKAKSNKRKRRKTSCSDHEEDSRCNNLLSAVSKSTVNGDVHQLEEDSNSDADIYVLPPPKPKKPEILTLESSSDSEEKARIRDGTRIKSNSNKYRKIEKPPSSVLTTKNREGMSRSVHEISEIRGEHGKKEGDIVAFGSESDSCDVDMPEATKGTDLTLNIDKRLSGWIKTITKDAPTNKRTNKRKKDITKKPRNKRSCSSVDFTKGRPNTTTRPSCEKWTQSMANFYDSDVSDDFDVSEIHLQQSGSPADWSLIAADYQITRKKRYYNIPEKCKRCRQDGHTINTCPRVPVCHLCSKTDHSSRNNCPENCCFKCGEEPHYFCPATDLAHTCNLCSYPGHQKDLCPDLWRRFHLTTNGMAAKAPTEHLMRPLGERYCYSCGRQGHYGHECPTRYRNRSYTHVPQSVVSYCSPVNLIGGNFAVNIDGTLSSAVEVNLTTMHIKSRDVGRIIGQKGAVIKSVIKESGAHVRIVQEGKPQVLLFGPLEARLKAQEIIEVLLGKRKNGSMDVTESSDNINNCYSLVTNVSDNVPMDAGDSISSQKIWNGQFSSHTDRKKGIVLSNIKVFMKSMRIKKNINLTSSIKKLKKFKLRKESTSSVQLSENEKKHLNIVAMNALANSNYGNSYEIQEKLTTLLKSVQSCPSGTVPKNICVQLTETVQPFLNPSLEKLEELLQYAESNTDAFLKKKDKKNIKTVNKSNKKLNKHVPSKNKNVKVIQKENKQTNKIKKIKAGKKQKAKNENANKEKKILGKKKQKRYKKTTATKKAKPKKKAVNT</sequence>
<name>A0AAW0V4Q6_SCYPA</name>
<dbReference type="GO" id="GO:0071036">
    <property type="term" value="P:nuclear polyadenylation-dependent snoRNA catabolic process"/>
    <property type="evidence" value="ECO:0007669"/>
    <property type="project" value="TreeGrafter"/>
</dbReference>
<dbReference type="Gene3D" id="3.30.1370.10">
    <property type="entry name" value="K Homology domain, type 1"/>
    <property type="match status" value="1"/>
</dbReference>
<dbReference type="InterPro" id="IPR036612">
    <property type="entry name" value="KH_dom_type_1_sf"/>
</dbReference>
<dbReference type="GO" id="GO:0071038">
    <property type="term" value="P:TRAMP-dependent tRNA surveillance pathway"/>
    <property type="evidence" value="ECO:0007669"/>
    <property type="project" value="TreeGrafter"/>
</dbReference>
<dbReference type="InterPro" id="IPR001878">
    <property type="entry name" value="Znf_CCHC"/>
</dbReference>
<dbReference type="GO" id="GO:0008270">
    <property type="term" value="F:zinc ion binding"/>
    <property type="evidence" value="ECO:0007669"/>
    <property type="project" value="UniProtKB-KW"/>
</dbReference>
<feature type="compositionally biased region" description="Basic residues" evidence="11">
    <location>
        <begin position="239"/>
        <end position="249"/>
    </location>
</feature>
<evidence type="ECO:0000313" key="13">
    <source>
        <dbReference type="EMBL" id="KAK8406871.1"/>
    </source>
</evidence>
<dbReference type="PANTHER" id="PTHR46543">
    <property type="entry name" value="ZINC FINGER CCHC DOMAIN-CONTAINING PROTEIN 7"/>
    <property type="match status" value="1"/>
</dbReference>
<keyword evidence="14" id="KW-1185">Reference proteome</keyword>
<keyword evidence="3" id="KW-0677">Repeat</keyword>
<dbReference type="PANTHER" id="PTHR46543:SF1">
    <property type="entry name" value="ZINC FINGER CCHC DOMAIN-CONTAINING PROTEIN 7"/>
    <property type="match status" value="1"/>
</dbReference>
<dbReference type="SMART" id="SM00322">
    <property type="entry name" value="KH"/>
    <property type="match status" value="1"/>
</dbReference>
<evidence type="ECO:0000256" key="7">
    <source>
        <dbReference type="ARBA" id="ARBA00041190"/>
    </source>
</evidence>
<dbReference type="Pfam" id="PF00013">
    <property type="entry name" value="KH_1"/>
    <property type="match status" value="1"/>
</dbReference>
<dbReference type="InterPro" id="IPR004088">
    <property type="entry name" value="KH_dom_type_1"/>
</dbReference>
<dbReference type="GO" id="GO:0071031">
    <property type="term" value="P:nuclear mRNA surveillance of mRNA 3'-end processing"/>
    <property type="evidence" value="ECO:0007669"/>
    <property type="project" value="TreeGrafter"/>
</dbReference>
<evidence type="ECO:0000256" key="11">
    <source>
        <dbReference type="SAM" id="MobiDB-lite"/>
    </source>
</evidence>
<accession>A0AAW0V4Q6</accession>
<dbReference type="SUPFAM" id="SSF57756">
    <property type="entry name" value="Retrovirus zinc finger-like domains"/>
    <property type="match status" value="1"/>
</dbReference>
<feature type="region of interest" description="Disordered" evidence="11">
    <location>
        <begin position="230"/>
        <end position="257"/>
    </location>
</feature>
<dbReference type="SMART" id="SM00343">
    <property type="entry name" value="ZnF_C2HC"/>
    <property type="match status" value="5"/>
</dbReference>
<comment type="subcellular location">
    <subcellularLocation>
        <location evidence="1">Nucleus</location>
    </subcellularLocation>
</comment>
<feature type="region of interest" description="Disordered" evidence="11">
    <location>
        <begin position="959"/>
        <end position="1010"/>
    </location>
</feature>
<evidence type="ECO:0000256" key="8">
    <source>
        <dbReference type="ARBA" id="ARBA00043023"/>
    </source>
</evidence>
<evidence type="ECO:0000256" key="5">
    <source>
        <dbReference type="ARBA" id="ARBA00022833"/>
    </source>
</evidence>
<evidence type="ECO:0000256" key="10">
    <source>
        <dbReference type="PROSITE-ProRule" id="PRU00117"/>
    </source>
</evidence>
<feature type="region of interest" description="Disordered" evidence="11">
    <location>
        <begin position="411"/>
        <end position="452"/>
    </location>
</feature>
<dbReference type="AlphaFoldDB" id="A0AAW0V4Q6"/>
<dbReference type="GO" id="GO:0031499">
    <property type="term" value="C:TRAMP complex"/>
    <property type="evidence" value="ECO:0007669"/>
    <property type="project" value="TreeGrafter"/>
</dbReference>
<keyword evidence="6" id="KW-0539">Nucleus</keyword>
<dbReference type="CDD" id="cd00105">
    <property type="entry name" value="KH-I"/>
    <property type="match status" value="1"/>
</dbReference>